<dbReference type="InterPro" id="IPR006656">
    <property type="entry name" value="Mopterin_OxRdtase"/>
</dbReference>
<evidence type="ECO:0000256" key="5">
    <source>
        <dbReference type="ARBA" id="ARBA00022967"/>
    </source>
</evidence>
<feature type="domain" description="2Fe-2S ferredoxin-type" evidence="12">
    <location>
        <begin position="37"/>
        <end position="115"/>
    </location>
</feature>
<dbReference type="SUPFAM" id="SSF54292">
    <property type="entry name" value="2Fe-2S ferredoxin-like"/>
    <property type="match status" value="1"/>
</dbReference>
<keyword evidence="3" id="KW-0004">4Fe-4S</keyword>
<evidence type="ECO:0000256" key="11">
    <source>
        <dbReference type="RuleBase" id="RU004523"/>
    </source>
</evidence>
<feature type="domain" description="4Fe-4S Mo/W bis-MGD-type" evidence="13">
    <location>
        <begin position="252"/>
        <end position="308"/>
    </location>
</feature>
<keyword evidence="4" id="KW-0479">Metal-binding</keyword>
<evidence type="ECO:0000259" key="13">
    <source>
        <dbReference type="PROSITE" id="PS51669"/>
    </source>
</evidence>
<dbReference type="GO" id="GO:0046872">
    <property type="term" value="F:metal ion binding"/>
    <property type="evidence" value="ECO:0007669"/>
    <property type="project" value="UniProtKB-KW"/>
</dbReference>
<dbReference type="Gene3D" id="3.40.50.740">
    <property type="match status" value="1"/>
</dbReference>
<dbReference type="FunFam" id="3.10.20.740:FF:000001">
    <property type="entry name" value="NADH-quinone oxidoreductase subunit G"/>
    <property type="match status" value="1"/>
</dbReference>
<dbReference type="InterPro" id="IPR050123">
    <property type="entry name" value="Prok_molybdopt-oxidoreductase"/>
</dbReference>
<evidence type="ECO:0000259" key="12">
    <source>
        <dbReference type="PROSITE" id="PS51085"/>
    </source>
</evidence>
<protein>
    <recommendedName>
        <fullName evidence="10">NADH-ubiquinone oxidoreductase 78 kDa subunit, mitochondrial</fullName>
    </recommendedName>
</protein>
<dbReference type="GO" id="GO:0016020">
    <property type="term" value="C:membrane"/>
    <property type="evidence" value="ECO:0007669"/>
    <property type="project" value="InterPro"/>
</dbReference>
<dbReference type="Gene3D" id="3.10.20.740">
    <property type="match status" value="1"/>
</dbReference>
<dbReference type="Pfam" id="PF13510">
    <property type="entry name" value="Fer2_4"/>
    <property type="match status" value="1"/>
</dbReference>
<dbReference type="PROSITE" id="PS51839">
    <property type="entry name" value="4FE4S_HC3"/>
    <property type="match status" value="1"/>
</dbReference>
<dbReference type="FunFam" id="3.30.200.210:FF:000002">
    <property type="entry name" value="NADH-ubiquinone oxidoreductase 75 kDa subunit"/>
    <property type="match status" value="1"/>
</dbReference>
<reference evidence="15" key="1">
    <citation type="submission" date="2022-07" db="EMBL/GenBank/DDBJ databases">
        <title>Phylogenomic reconstructions and comparative analyses of Kickxellomycotina fungi.</title>
        <authorList>
            <person name="Reynolds N.K."/>
            <person name="Stajich J.E."/>
            <person name="Barry K."/>
            <person name="Grigoriev I.V."/>
            <person name="Crous P."/>
            <person name="Smith M.E."/>
        </authorList>
    </citation>
    <scope>NUCLEOTIDE SEQUENCE</scope>
    <source>
        <strain evidence="15">NBRC 100468</strain>
    </source>
</reference>
<dbReference type="InterPro" id="IPR001041">
    <property type="entry name" value="2Fe-2S_ferredoxin-type"/>
</dbReference>
<evidence type="ECO:0000256" key="1">
    <source>
        <dbReference type="ARBA" id="ARBA00001966"/>
    </source>
</evidence>
<name>A0A9W8DWE6_9FUNG</name>
<dbReference type="Pfam" id="PF00384">
    <property type="entry name" value="Molybdopterin"/>
    <property type="match status" value="1"/>
</dbReference>
<dbReference type="EMBL" id="JANBPU010000007">
    <property type="protein sequence ID" value="KAJ1921028.1"/>
    <property type="molecule type" value="Genomic_DNA"/>
</dbReference>
<evidence type="ECO:0000256" key="10">
    <source>
        <dbReference type="ARBA" id="ARBA00070722"/>
    </source>
</evidence>
<dbReference type="PROSITE" id="PS00643">
    <property type="entry name" value="COMPLEX1_75K_3"/>
    <property type="match status" value="1"/>
</dbReference>
<dbReference type="PROSITE" id="PS00642">
    <property type="entry name" value="COMPLEX1_75K_2"/>
    <property type="match status" value="1"/>
</dbReference>
<dbReference type="GO" id="GO:0051539">
    <property type="term" value="F:4 iron, 4 sulfur cluster binding"/>
    <property type="evidence" value="ECO:0007669"/>
    <property type="project" value="UniProtKB-KW"/>
</dbReference>
<dbReference type="FunFam" id="3.40.50.740:FF:000016">
    <property type="entry name" value="NADH dehydrogenase (Quinone), G subunit"/>
    <property type="match status" value="1"/>
</dbReference>
<dbReference type="PANTHER" id="PTHR43105:SF13">
    <property type="entry name" value="NADH-UBIQUINONE OXIDOREDUCTASE 75 KDA SUBUNIT, MITOCHONDRIAL"/>
    <property type="match status" value="1"/>
</dbReference>
<evidence type="ECO:0000256" key="3">
    <source>
        <dbReference type="ARBA" id="ARBA00022485"/>
    </source>
</evidence>
<dbReference type="Pfam" id="PF10588">
    <property type="entry name" value="NADH-G_4Fe-4S_3"/>
    <property type="match status" value="1"/>
</dbReference>
<dbReference type="Gene3D" id="3.30.200.210">
    <property type="match status" value="1"/>
</dbReference>
<accession>A0A9W8DWE6</accession>
<keyword evidence="16" id="KW-1185">Reference proteome</keyword>
<dbReference type="GO" id="GO:0042773">
    <property type="term" value="P:ATP synthesis coupled electron transport"/>
    <property type="evidence" value="ECO:0007669"/>
    <property type="project" value="InterPro"/>
</dbReference>
<comment type="cofactor">
    <cofactor evidence="9">
        <name>[2Fe-2S] cluster</name>
        <dbReference type="ChEBI" id="CHEBI:190135"/>
    </cofactor>
</comment>
<proteinExistence type="inferred from homology"/>
<dbReference type="SMART" id="SM00929">
    <property type="entry name" value="NADH-G_4Fe-4S_3"/>
    <property type="match status" value="1"/>
</dbReference>
<dbReference type="PROSITE" id="PS51085">
    <property type="entry name" value="2FE2S_FER_2"/>
    <property type="match status" value="1"/>
</dbReference>
<dbReference type="CDD" id="cd02773">
    <property type="entry name" value="MopB_Res-Cmplx1_Nad11"/>
    <property type="match status" value="1"/>
</dbReference>
<comment type="similarity">
    <text evidence="2 11">Belongs to the complex I 75 kDa subunit family.</text>
</comment>
<dbReference type="Proteomes" id="UP001150538">
    <property type="component" value="Unassembled WGS sequence"/>
</dbReference>
<evidence type="ECO:0000313" key="16">
    <source>
        <dbReference type="Proteomes" id="UP001150538"/>
    </source>
</evidence>
<dbReference type="InterPro" id="IPR015405">
    <property type="entry name" value="NDUFS1-like_C"/>
</dbReference>
<dbReference type="Pfam" id="PF22151">
    <property type="entry name" value="Fer4_NDSU1"/>
    <property type="match status" value="1"/>
</dbReference>
<dbReference type="AlphaFoldDB" id="A0A9W8DWE6"/>
<keyword evidence="7" id="KW-0411">Iron-sulfur</keyword>
<dbReference type="InterPro" id="IPR010228">
    <property type="entry name" value="NADH_UbQ_OxRdtase_Gsu"/>
</dbReference>
<keyword evidence="8" id="KW-0520">NAD</keyword>
<comment type="cofactor">
    <cofactor evidence="1">
        <name>[4Fe-4S] cluster</name>
        <dbReference type="ChEBI" id="CHEBI:49883"/>
    </cofactor>
</comment>
<sequence length="739" mass="80762">MLRAGIIRARGASGVPFKKLFGAGAVRQFTVSSTALKEIEMFIDGTPVQIEEGSAIIQAAEKIGIDIPRFCYHERLGVAGNCRMCLVEIEKSPKLAASCAMPVAPGMRVLTNTPKIKKAREGVMEFLLINHPLDCPICDQGGECDLQEQSMRYGTDRGRYHEEKRAVEDKNIGPLIKTSMNRCIQCTRCVRFTNEVAGAPEFGTTGRGNDMQIGTYLERNLDTEMSGNIIDLCPVGALTSKPYAFTARPWELKKTESIDVLDAIGSNIRVDSRGPEVMRILPRTNDDVNEEWISDKTRFAYDGLKRQRLTMPLIRQGDRFVPATWSEALGLVAEKINSTKPEEMNAIAGNLADTESMVALKDLFNSLGSENLTTDVTNNTSQGSFSNDIRSNYTLNTTLDGVEDADVVLLVGTNPRHEAAILHTRLRRPYLRNGLKVGLIGPEVKLSFDYDHLGSDASSIQKLLDGSHPFSKVLSGAKKPMIIVGSATGEYKDGAAIVDSVARLAQKVPNLIQEGWNGFNVLHYAASRVGALDIGFVPNGQSSFTNPKFVYLLNADEFDPRELPSDAFVVYQGHHGDKGAHLADVILPGAAYTEKSATYINTEGRTQLTRVAVNPPGSAREDWKIICALSEVAGATLPYDELATLRHRLYEISPSLVHYDETAPTSSILAELGLKNINSVSSSTPVKSTTQFTELVKDFYMTDPISRASRTMAKCSNAYTYGQDPERLESGSTAKSATA</sequence>
<evidence type="ECO:0000313" key="15">
    <source>
        <dbReference type="EMBL" id="KAJ1921028.1"/>
    </source>
</evidence>
<gene>
    <name evidence="15" type="primary">NdufS1</name>
    <name evidence="15" type="ORF">H4219_000886</name>
</gene>
<dbReference type="InterPro" id="IPR006963">
    <property type="entry name" value="Mopterin_OxRdtase_4Fe-4S_dom"/>
</dbReference>
<dbReference type="InterPro" id="IPR019574">
    <property type="entry name" value="NADH_UbQ_OxRdtase_Gsu_4Fe4S-bd"/>
</dbReference>
<evidence type="ECO:0000256" key="8">
    <source>
        <dbReference type="ARBA" id="ARBA00023027"/>
    </source>
</evidence>
<dbReference type="Gene3D" id="3.30.70.20">
    <property type="match status" value="1"/>
</dbReference>
<feature type="domain" description="4Fe-4S His(Cys)3-ligated-type" evidence="14">
    <location>
        <begin position="115"/>
        <end position="154"/>
    </location>
</feature>
<dbReference type="GO" id="GO:0008137">
    <property type="term" value="F:NADH dehydrogenase (ubiquinone) activity"/>
    <property type="evidence" value="ECO:0007669"/>
    <property type="project" value="InterPro"/>
</dbReference>
<dbReference type="Pfam" id="PF22117">
    <property type="entry name" value="Fer4_Nqo3"/>
    <property type="match status" value="1"/>
</dbReference>
<evidence type="ECO:0000256" key="2">
    <source>
        <dbReference type="ARBA" id="ARBA00005404"/>
    </source>
</evidence>
<dbReference type="InterPro" id="IPR036010">
    <property type="entry name" value="2Fe-2S_ferredoxin-like_sf"/>
</dbReference>
<dbReference type="InterPro" id="IPR054351">
    <property type="entry name" value="NADH_UbQ_OxRdtase_ferredoxin"/>
</dbReference>
<dbReference type="CDD" id="cd00207">
    <property type="entry name" value="fer2"/>
    <property type="match status" value="1"/>
</dbReference>
<keyword evidence="5" id="KW-1278">Translocase</keyword>
<dbReference type="NCBIfam" id="TIGR01973">
    <property type="entry name" value="NuoG"/>
    <property type="match status" value="1"/>
</dbReference>
<dbReference type="PANTHER" id="PTHR43105">
    <property type="entry name" value="RESPIRATORY NITRATE REDUCTASE"/>
    <property type="match status" value="1"/>
</dbReference>
<dbReference type="Pfam" id="PF09326">
    <property type="entry name" value="NADH_dhqG_C"/>
    <property type="match status" value="1"/>
</dbReference>
<dbReference type="SUPFAM" id="SSF54862">
    <property type="entry name" value="4Fe-4S ferredoxins"/>
    <property type="match status" value="1"/>
</dbReference>
<dbReference type="GO" id="GO:0016651">
    <property type="term" value="F:oxidoreductase activity, acting on NAD(P)H"/>
    <property type="evidence" value="ECO:0007669"/>
    <property type="project" value="InterPro"/>
</dbReference>
<dbReference type="SUPFAM" id="SSF53706">
    <property type="entry name" value="Formate dehydrogenase/DMSO reductase, domains 1-3"/>
    <property type="match status" value="1"/>
</dbReference>
<dbReference type="FunFam" id="3.30.70.20:FF:000002">
    <property type="entry name" value="NADH-ubiquinone oxidoreductase 75 kDa subunit"/>
    <property type="match status" value="1"/>
</dbReference>
<evidence type="ECO:0000256" key="4">
    <source>
        <dbReference type="ARBA" id="ARBA00022723"/>
    </source>
</evidence>
<evidence type="ECO:0000256" key="9">
    <source>
        <dbReference type="ARBA" id="ARBA00034078"/>
    </source>
</evidence>
<dbReference type="PROSITE" id="PS00641">
    <property type="entry name" value="COMPLEX1_75K_1"/>
    <property type="match status" value="1"/>
</dbReference>
<organism evidence="15 16">
    <name type="scientific">Mycoemilia scoparia</name>
    <dbReference type="NCBI Taxonomy" id="417184"/>
    <lineage>
        <taxon>Eukaryota</taxon>
        <taxon>Fungi</taxon>
        <taxon>Fungi incertae sedis</taxon>
        <taxon>Zoopagomycota</taxon>
        <taxon>Kickxellomycotina</taxon>
        <taxon>Kickxellomycetes</taxon>
        <taxon>Kickxellales</taxon>
        <taxon>Kickxellaceae</taxon>
        <taxon>Mycoemilia</taxon>
    </lineage>
</organism>
<keyword evidence="6" id="KW-0408">Iron</keyword>
<evidence type="ECO:0000256" key="7">
    <source>
        <dbReference type="ARBA" id="ARBA00023014"/>
    </source>
</evidence>
<evidence type="ECO:0000259" key="14">
    <source>
        <dbReference type="PROSITE" id="PS51839"/>
    </source>
</evidence>
<dbReference type="OrthoDB" id="10249365at2759"/>
<dbReference type="InterPro" id="IPR000283">
    <property type="entry name" value="NADH_UbQ_OxRdtase_75kDa_su_CS"/>
</dbReference>
<comment type="caution">
    <text evidence="15">The sequence shown here is derived from an EMBL/GenBank/DDBJ whole genome shotgun (WGS) entry which is preliminary data.</text>
</comment>
<dbReference type="PROSITE" id="PS51669">
    <property type="entry name" value="4FE4S_MOW_BIS_MGD"/>
    <property type="match status" value="1"/>
</dbReference>
<evidence type="ECO:0000256" key="6">
    <source>
        <dbReference type="ARBA" id="ARBA00023004"/>
    </source>
</evidence>